<keyword evidence="2" id="KW-1185">Reference proteome</keyword>
<dbReference type="Proteomes" id="UP001530400">
    <property type="component" value="Unassembled WGS sequence"/>
</dbReference>
<gene>
    <name evidence="1" type="ORF">ACHAWO_009657</name>
</gene>
<comment type="caution">
    <text evidence="1">The sequence shown here is derived from an EMBL/GenBank/DDBJ whole genome shotgun (WGS) entry which is preliminary data.</text>
</comment>
<reference evidence="1 2" key="1">
    <citation type="submission" date="2024-10" db="EMBL/GenBank/DDBJ databases">
        <title>Updated reference genomes for cyclostephanoid diatoms.</title>
        <authorList>
            <person name="Roberts W.R."/>
            <person name="Alverson A.J."/>
        </authorList>
    </citation>
    <scope>NUCLEOTIDE SEQUENCE [LARGE SCALE GENOMIC DNA]</scope>
    <source>
        <strain evidence="1 2">AJA010-31</strain>
    </source>
</reference>
<protein>
    <recommendedName>
        <fullName evidence="3">Cyclic nucleotide-binding domain-containing protein</fullName>
    </recommendedName>
</protein>
<proteinExistence type="predicted"/>
<dbReference type="AlphaFoldDB" id="A0ABD3PE42"/>
<evidence type="ECO:0000313" key="2">
    <source>
        <dbReference type="Proteomes" id="UP001530400"/>
    </source>
</evidence>
<sequence length="333" mass="37684">MANRLYTTLALCSMLPGINGFIIHSHRLTPAKYHRFRKSSTFEMYLDSIDCVSSIFSTTSQLASDPVFEAEVLTDFSHVVLDFTTFVSPNTAWIRFFNVLGRILIITADYVQDQYISPDEAIFQSFMLIISTYMFLKSAGPVVMAASSNKSLSVRDRRAFSQLFSEVDMTVLQFKTLLTSQTLEWVELEPNQKVSLESCMYWLHSGDISSSLRQQSTSTKLFGSLRLSDRLFGDVLLAKALEESMLKKRTKSHRTKPDDPSSALKETLIAGPNGATLLRLSTPKLLKAMNHDDQLSDSINRLILLCMQEKLTQTFQRGLWKKSNVINSQELCK</sequence>
<dbReference type="EMBL" id="JALLPJ020000655">
    <property type="protein sequence ID" value="KAL3786313.1"/>
    <property type="molecule type" value="Genomic_DNA"/>
</dbReference>
<evidence type="ECO:0000313" key="1">
    <source>
        <dbReference type="EMBL" id="KAL3786313.1"/>
    </source>
</evidence>
<accession>A0ABD3PE42</accession>
<organism evidence="1 2">
    <name type="scientific">Cyclotella atomus</name>
    <dbReference type="NCBI Taxonomy" id="382360"/>
    <lineage>
        <taxon>Eukaryota</taxon>
        <taxon>Sar</taxon>
        <taxon>Stramenopiles</taxon>
        <taxon>Ochrophyta</taxon>
        <taxon>Bacillariophyta</taxon>
        <taxon>Coscinodiscophyceae</taxon>
        <taxon>Thalassiosirophycidae</taxon>
        <taxon>Stephanodiscales</taxon>
        <taxon>Stephanodiscaceae</taxon>
        <taxon>Cyclotella</taxon>
    </lineage>
</organism>
<evidence type="ECO:0008006" key="3">
    <source>
        <dbReference type="Google" id="ProtNLM"/>
    </source>
</evidence>
<name>A0ABD3PE42_9STRA</name>